<evidence type="ECO:0000313" key="8">
    <source>
        <dbReference type="EMBL" id="MBW12596.1"/>
    </source>
</evidence>
<gene>
    <name evidence="8" type="primary">MFSD10_0</name>
</gene>
<dbReference type="InterPro" id="IPR020846">
    <property type="entry name" value="MFS_dom"/>
</dbReference>
<feature type="transmembrane region" description="Helical" evidence="6">
    <location>
        <begin position="71"/>
        <end position="92"/>
    </location>
</feature>
<evidence type="ECO:0000256" key="1">
    <source>
        <dbReference type="ARBA" id="ARBA00004141"/>
    </source>
</evidence>
<dbReference type="Gene3D" id="1.20.1250.20">
    <property type="entry name" value="MFS general substrate transporter like domains"/>
    <property type="match status" value="1"/>
</dbReference>
<dbReference type="OrthoDB" id="196650at2759"/>
<sequence length="445" mass="48961">MATKSSENVTGYVVFISLLFDLLAFTMILPLFPSLLDYYKQNDSGGLYQWLEQHISVFQKIIGVPDKFNGVLFGGILGSLFSFLQFASSPILGGISDVYGRKPVMIICLVGILSSYIIWSKATTFSLFVWSRIIGGLSKGNVSLSMAIVTDVYVPEKRGRGMAMIGIAFSVGFVFGPMIGAAYAKWSHGQEGDWFVQPALLAVVLTIINIIFITFVFKESLPKKNRASSVAGKLSEAFTYINVIDLFKFKLLNGVVPSEDIKKLRTLGTVYFIYLFLYSGLEFTLTFLTHNKFGYTSMQQGWMFFGIGITMAILQGGWVRRIPPTHTAKTATLGLLLIVPSFICVGMAESPPLLIFGLFLYAVSTSIVVPCMTTLASHFGSNAHKGKAMGTFRSLGALARAVGPVFASILYWSVGPRITYCIGGILLLQPWFLLRKTLKNTKEKI</sequence>
<keyword evidence="2" id="KW-0813">Transport</keyword>
<dbReference type="CDD" id="cd17389">
    <property type="entry name" value="MFS_MFSD10"/>
    <property type="match status" value="1"/>
</dbReference>
<dbReference type="Pfam" id="PF07690">
    <property type="entry name" value="MFS_1"/>
    <property type="match status" value="1"/>
</dbReference>
<evidence type="ECO:0000259" key="7">
    <source>
        <dbReference type="PROSITE" id="PS50850"/>
    </source>
</evidence>
<dbReference type="FunFam" id="1.20.1250.20:FF:000223">
    <property type="entry name" value="Major facilitator superfamily domain-containing protein"/>
    <property type="match status" value="1"/>
</dbReference>
<proteinExistence type="predicted"/>
<feature type="transmembrane region" description="Helical" evidence="6">
    <location>
        <begin position="354"/>
        <end position="379"/>
    </location>
</feature>
<dbReference type="AlphaFoldDB" id="A0A2H8TER8"/>
<dbReference type="SUPFAM" id="SSF103473">
    <property type="entry name" value="MFS general substrate transporter"/>
    <property type="match status" value="1"/>
</dbReference>
<feature type="transmembrane region" description="Helical" evidence="6">
    <location>
        <begin position="391"/>
        <end position="411"/>
    </location>
</feature>
<feature type="transmembrane region" description="Helical" evidence="6">
    <location>
        <begin position="417"/>
        <end position="434"/>
    </location>
</feature>
<keyword evidence="4 6" id="KW-1133">Transmembrane helix</keyword>
<evidence type="ECO:0000256" key="5">
    <source>
        <dbReference type="ARBA" id="ARBA00023136"/>
    </source>
</evidence>
<evidence type="ECO:0000256" key="3">
    <source>
        <dbReference type="ARBA" id="ARBA00022692"/>
    </source>
</evidence>
<evidence type="ECO:0000256" key="6">
    <source>
        <dbReference type="SAM" id="Phobius"/>
    </source>
</evidence>
<feature type="transmembrane region" description="Helical" evidence="6">
    <location>
        <begin position="331"/>
        <end position="348"/>
    </location>
</feature>
<dbReference type="PROSITE" id="PS50850">
    <property type="entry name" value="MFS"/>
    <property type="match status" value="1"/>
</dbReference>
<feature type="transmembrane region" description="Helical" evidence="6">
    <location>
        <begin position="301"/>
        <end position="319"/>
    </location>
</feature>
<dbReference type="PANTHER" id="PTHR23504">
    <property type="entry name" value="MAJOR FACILITATOR SUPERFAMILY DOMAIN-CONTAINING PROTEIN 10"/>
    <property type="match status" value="1"/>
</dbReference>
<feature type="transmembrane region" description="Helical" evidence="6">
    <location>
        <begin position="12"/>
        <end position="32"/>
    </location>
</feature>
<feature type="transmembrane region" description="Helical" evidence="6">
    <location>
        <begin position="195"/>
        <end position="217"/>
    </location>
</feature>
<reference evidence="8" key="1">
    <citation type="submission" date="2017-10" db="EMBL/GenBank/DDBJ databases">
        <title>Transcriptome Assembly of Sugarcane Aphid Adults.</title>
        <authorList>
            <person name="Scully E.D."/>
            <person name="Palmer N.A."/>
            <person name="Geib S.M."/>
            <person name="Sarath G."/>
            <person name="Sattler S.E."/>
        </authorList>
    </citation>
    <scope>NUCLEOTIDE SEQUENCE</scope>
    <source>
        <tissue evidence="8">Whole body</tissue>
    </source>
</reference>
<protein>
    <submittedName>
        <fullName evidence="8">Major facilitator superfamily domain-containing protein 10</fullName>
    </submittedName>
</protein>
<feature type="transmembrane region" description="Helical" evidence="6">
    <location>
        <begin position="161"/>
        <end position="183"/>
    </location>
</feature>
<dbReference type="GO" id="GO:0022857">
    <property type="term" value="F:transmembrane transporter activity"/>
    <property type="evidence" value="ECO:0007669"/>
    <property type="project" value="InterPro"/>
</dbReference>
<dbReference type="EMBL" id="GFXV01000791">
    <property type="protein sequence ID" value="MBW12596.1"/>
    <property type="molecule type" value="Transcribed_RNA"/>
</dbReference>
<feature type="transmembrane region" description="Helical" evidence="6">
    <location>
        <begin position="128"/>
        <end position="149"/>
    </location>
</feature>
<feature type="transmembrane region" description="Helical" evidence="6">
    <location>
        <begin position="104"/>
        <end position="122"/>
    </location>
</feature>
<evidence type="ECO:0000256" key="4">
    <source>
        <dbReference type="ARBA" id="ARBA00022989"/>
    </source>
</evidence>
<organism evidence="8">
    <name type="scientific">Melanaphis sacchari</name>
    <dbReference type="NCBI Taxonomy" id="742174"/>
    <lineage>
        <taxon>Eukaryota</taxon>
        <taxon>Metazoa</taxon>
        <taxon>Ecdysozoa</taxon>
        <taxon>Arthropoda</taxon>
        <taxon>Hexapoda</taxon>
        <taxon>Insecta</taxon>
        <taxon>Pterygota</taxon>
        <taxon>Neoptera</taxon>
        <taxon>Paraneoptera</taxon>
        <taxon>Hemiptera</taxon>
        <taxon>Sternorrhyncha</taxon>
        <taxon>Aphidomorpha</taxon>
        <taxon>Aphidoidea</taxon>
        <taxon>Aphididae</taxon>
        <taxon>Aphidini</taxon>
        <taxon>Melanaphis</taxon>
    </lineage>
</organism>
<dbReference type="GO" id="GO:0031526">
    <property type="term" value="C:brush border membrane"/>
    <property type="evidence" value="ECO:0007669"/>
    <property type="project" value="TreeGrafter"/>
</dbReference>
<dbReference type="PANTHER" id="PTHR23504:SF31">
    <property type="entry name" value="MAJOR FACILITATOR SUPERFAMILY DOMAIN-CONTAINING PROTEIN 10"/>
    <property type="match status" value="1"/>
</dbReference>
<accession>A0A2H8TER8</accession>
<keyword evidence="5 6" id="KW-0472">Membrane</keyword>
<keyword evidence="3 6" id="KW-0812">Transmembrane</keyword>
<feature type="domain" description="Major facilitator superfamily (MFS) profile" evidence="7">
    <location>
        <begin position="10"/>
        <end position="442"/>
    </location>
</feature>
<name>A0A2H8TER8_9HEMI</name>
<feature type="transmembrane region" description="Helical" evidence="6">
    <location>
        <begin position="271"/>
        <end position="289"/>
    </location>
</feature>
<dbReference type="InterPro" id="IPR011701">
    <property type="entry name" value="MFS"/>
</dbReference>
<comment type="subcellular location">
    <subcellularLocation>
        <location evidence="1">Membrane</location>
        <topology evidence="1">Multi-pass membrane protein</topology>
    </subcellularLocation>
</comment>
<evidence type="ECO:0000256" key="2">
    <source>
        <dbReference type="ARBA" id="ARBA00022448"/>
    </source>
</evidence>
<dbReference type="InterPro" id="IPR036259">
    <property type="entry name" value="MFS_trans_sf"/>
</dbReference>